<keyword evidence="6" id="KW-0539">Nucleus</keyword>
<dbReference type="OMA" id="TVERWEW"/>
<gene>
    <name evidence="8" type="ORF">AUEXF2481DRAFT_28829</name>
</gene>
<dbReference type="InParanoid" id="A0A074YJA4"/>
<evidence type="ECO:0000256" key="5">
    <source>
        <dbReference type="ARBA" id="ARBA00022490"/>
    </source>
</evidence>
<dbReference type="GO" id="GO:0005634">
    <property type="term" value="C:nucleus"/>
    <property type="evidence" value="ECO:0007669"/>
    <property type="project" value="UniProtKB-SubCell"/>
</dbReference>
<dbReference type="RefSeq" id="XP_013344505.1">
    <property type="nucleotide sequence ID" value="XM_013489051.1"/>
</dbReference>
<evidence type="ECO:0000256" key="3">
    <source>
        <dbReference type="ARBA" id="ARBA00005229"/>
    </source>
</evidence>
<evidence type="ECO:0000256" key="1">
    <source>
        <dbReference type="ARBA" id="ARBA00004123"/>
    </source>
</evidence>
<evidence type="ECO:0000256" key="7">
    <source>
        <dbReference type="SAM" id="MobiDB-lite"/>
    </source>
</evidence>
<dbReference type="CDD" id="cd11693">
    <property type="entry name" value="HRI1_C_like"/>
    <property type="match status" value="1"/>
</dbReference>
<dbReference type="Gene3D" id="2.40.128.320">
    <property type="entry name" value="Protein HRI1, N-terminal domain"/>
    <property type="match status" value="1"/>
</dbReference>
<name>A0A074YJA4_AURSE</name>
<accession>A0A074YJA4</accession>
<organism evidence="8 9">
    <name type="scientific">Aureobasidium subglaciale (strain EXF-2481)</name>
    <name type="common">Aureobasidium pullulans var. subglaciale</name>
    <dbReference type="NCBI Taxonomy" id="1043005"/>
    <lineage>
        <taxon>Eukaryota</taxon>
        <taxon>Fungi</taxon>
        <taxon>Dikarya</taxon>
        <taxon>Ascomycota</taxon>
        <taxon>Pezizomycotina</taxon>
        <taxon>Dothideomycetes</taxon>
        <taxon>Dothideomycetidae</taxon>
        <taxon>Dothideales</taxon>
        <taxon>Saccotheciaceae</taxon>
        <taxon>Aureobasidium</taxon>
    </lineage>
</organism>
<feature type="compositionally biased region" description="Polar residues" evidence="7">
    <location>
        <begin position="61"/>
        <end position="73"/>
    </location>
</feature>
<feature type="region of interest" description="Disordered" evidence="7">
    <location>
        <begin position="60"/>
        <end position="138"/>
    </location>
</feature>
<dbReference type="AlphaFoldDB" id="A0A074YJA4"/>
<evidence type="ECO:0000256" key="2">
    <source>
        <dbReference type="ARBA" id="ARBA00004496"/>
    </source>
</evidence>
<dbReference type="EMBL" id="KL584757">
    <property type="protein sequence ID" value="KEQ96119.1"/>
    <property type="molecule type" value="Genomic_DNA"/>
</dbReference>
<evidence type="ECO:0000313" key="9">
    <source>
        <dbReference type="Proteomes" id="UP000030641"/>
    </source>
</evidence>
<dbReference type="HOGENOM" id="CLU_060351_1_0_1"/>
<dbReference type="InterPro" id="IPR038744">
    <property type="entry name" value="Hri1_N"/>
</dbReference>
<dbReference type="Proteomes" id="UP000030641">
    <property type="component" value="Unassembled WGS sequence"/>
</dbReference>
<dbReference type="CDD" id="cd11692">
    <property type="entry name" value="HRI1_N_like"/>
    <property type="match status" value="1"/>
</dbReference>
<dbReference type="GeneID" id="25363804"/>
<dbReference type="OrthoDB" id="4045395at2759"/>
<evidence type="ECO:0000313" key="8">
    <source>
        <dbReference type="EMBL" id="KEQ96119.1"/>
    </source>
</evidence>
<dbReference type="Pfam" id="PF16815">
    <property type="entry name" value="HRI1"/>
    <property type="match status" value="1"/>
</dbReference>
<proteinExistence type="inferred from homology"/>
<reference evidence="8 9" key="1">
    <citation type="journal article" date="2014" name="BMC Genomics">
        <title>Genome sequencing of four Aureobasidium pullulans varieties: biotechnological potential, stress tolerance, and description of new species.</title>
        <authorList>
            <person name="Gostin Ar C."/>
            <person name="Ohm R.A."/>
            <person name="Kogej T."/>
            <person name="Sonjak S."/>
            <person name="Turk M."/>
            <person name="Zajc J."/>
            <person name="Zalar P."/>
            <person name="Grube M."/>
            <person name="Sun H."/>
            <person name="Han J."/>
            <person name="Sharma A."/>
            <person name="Chiniquy J."/>
            <person name="Ngan C.Y."/>
            <person name="Lipzen A."/>
            <person name="Barry K."/>
            <person name="Grigoriev I.V."/>
            <person name="Gunde-Cimerman N."/>
        </authorList>
    </citation>
    <scope>NUCLEOTIDE SEQUENCE [LARGE SCALE GENOMIC DNA]</scope>
    <source>
        <strain evidence="8 9">EXF-2481</strain>
    </source>
</reference>
<evidence type="ECO:0000256" key="4">
    <source>
        <dbReference type="ARBA" id="ARBA00017063"/>
    </source>
</evidence>
<keyword evidence="9" id="KW-1185">Reference proteome</keyword>
<dbReference type="InterPro" id="IPR031818">
    <property type="entry name" value="Hri1"/>
</dbReference>
<dbReference type="InterPro" id="IPR043047">
    <property type="entry name" value="Hri1_N_sf"/>
</dbReference>
<protein>
    <recommendedName>
        <fullName evidence="4">Protein HRI1</fullName>
    </recommendedName>
</protein>
<feature type="compositionally biased region" description="Basic and acidic residues" evidence="7">
    <location>
        <begin position="85"/>
        <end position="109"/>
    </location>
</feature>
<sequence>MQSFTHPLLFDTRQIEKSKQTKLFSGLDTSRNAHAVLNHKHRSRRSRPFTVPAFTLPYRTITMNNANDKSTNTEPRKKKGHQKLKVKEPKAKKSKSFHSDRLTTHDKSNNKLSLPRQLSLAHHSRTMDNPKTNEPGISERRGIRWLPHQLELEEPTSTLVLTGSKGQFVDIRIFCKQGDTLPNEGGPSQLLDWGIAGTSTSTIINEPSLDHPSNPAPPSDGTSRAVCHSTFSHWLDSRTDTPGPDQGDMYPQTDNTTLELGSMYNPLTKSEQAYEEVWADYGASAVDGKRWSVVIDLENHEHNAKGRVVRVGEHCQAILKVGEQVTVERWRFELPDKDGKGNWRRLARLGDLFLPVSLVFTPESIAEGNTLTYGEYKWTVKEVYSW</sequence>
<comment type="subcellular location">
    <subcellularLocation>
        <location evidence="2">Cytoplasm</location>
    </subcellularLocation>
    <subcellularLocation>
        <location evidence="1">Nucleus</location>
    </subcellularLocation>
</comment>
<dbReference type="STRING" id="1043005.A0A074YJA4"/>
<feature type="region of interest" description="Disordered" evidence="7">
    <location>
        <begin position="205"/>
        <end position="225"/>
    </location>
</feature>
<evidence type="ECO:0000256" key="6">
    <source>
        <dbReference type="ARBA" id="ARBA00023242"/>
    </source>
</evidence>
<dbReference type="GO" id="GO:0005737">
    <property type="term" value="C:cytoplasm"/>
    <property type="evidence" value="ECO:0007669"/>
    <property type="project" value="UniProtKB-SubCell"/>
</dbReference>
<comment type="similarity">
    <text evidence="3">Belongs to the HRI1 family.</text>
</comment>
<keyword evidence="5" id="KW-0963">Cytoplasm</keyword>